<keyword evidence="3 6" id="KW-0067">ATP-binding</keyword>
<dbReference type="NCBIfam" id="NF010068">
    <property type="entry name" value="PRK13548.1"/>
    <property type="match status" value="1"/>
</dbReference>
<evidence type="ECO:0000256" key="1">
    <source>
        <dbReference type="ARBA" id="ARBA00022448"/>
    </source>
</evidence>
<dbReference type="Gene3D" id="3.40.50.300">
    <property type="entry name" value="P-loop containing nucleotide triphosphate hydrolases"/>
    <property type="match status" value="1"/>
</dbReference>
<organism evidence="6">
    <name type="scientific">invertebrate metagenome</name>
    <dbReference type="NCBI Taxonomy" id="1711999"/>
    <lineage>
        <taxon>unclassified sequences</taxon>
        <taxon>metagenomes</taxon>
        <taxon>organismal metagenomes</taxon>
    </lineage>
</organism>
<dbReference type="Pfam" id="PF00005">
    <property type="entry name" value="ABC_tran"/>
    <property type="match status" value="1"/>
</dbReference>
<feature type="domain" description="ABC transporter" evidence="5">
    <location>
        <begin position="33"/>
        <end position="269"/>
    </location>
</feature>
<dbReference type="PROSITE" id="PS50893">
    <property type="entry name" value="ABC_TRANSPORTER_2"/>
    <property type="match status" value="1"/>
</dbReference>
<dbReference type="PANTHER" id="PTHR42794">
    <property type="entry name" value="HEMIN IMPORT ATP-BINDING PROTEIN HMUV"/>
    <property type="match status" value="1"/>
</dbReference>
<dbReference type="AlphaFoldDB" id="A0A2H9TA07"/>
<gene>
    <name evidence="6" type="primary">hmuV</name>
    <name evidence="6" type="ORF">CI610_01010</name>
</gene>
<evidence type="ECO:0000256" key="4">
    <source>
        <dbReference type="ARBA" id="ARBA00022967"/>
    </source>
</evidence>
<keyword evidence="4" id="KW-1278">Translocase</keyword>
<dbReference type="CDD" id="cd03214">
    <property type="entry name" value="ABC_Iron-Siderophores_B12_Hemin"/>
    <property type="match status" value="1"/>
</dbReference>
<comment type="caution">
    <text evidence="6">The sequence shown here is derived from an EMBL/GenBank/DDBJ whole genome shotgun (WGS) entry which is preliminary data.</text>
</comment>
<evidence type="ECO:0000313" key="6">
    <source>
        <dbReference type="EMBL" id="PJE80029.1"/>
    </source>
</evidence>
<keyword evidence="6" id="KW-0378">Hydrolase</keyword>
<reference evidence="6" key="1">
    <citation type="journal article" date="2017" name="Appl. Environ. Microbiol.">
        <title>Molecular characterization of an Endozoicomonas-like organism causing infection in king scallop Pecten maximus L.</title>
        <authorList>
            <person name="Cano I."/>
            <person name="van Aerle R."/>
            <person name="Ross S."/>
            <person name="Verner-Jeffreys D.W."/>
            <person name="Paley R.K."/>
            <person name="Rimmer G."/>
            <person name="Ryder D."/>
            <person name="Hooper P."/>
            <person name="Stone D."/>
            <person name="Feist S.W."/>
        </authorList>
    </citation>
    <scope>NUCLEOTIDE SEQUENCE</scope>
</reference>
<dbReference type="GO" id="GO:0016887">
    <property type="term" value="F:ATP hydrolysis activity"/>
    <property type="evidence" value="ECO:0007669"/>
    <property type="project" value="InterPro"/>
</dbReference>
<dbReference type="GO" id="GO:0005524">
    <property type="term" value="F:ATP binding"/>
    <property type="evidence" value="ECO:0007669"/>
    <property type="project" value="UniProtKB-KW"/>
</dbReference>
<accession>A0A2H9TA07</accession>
<dbReference type="EC" id="3.6.3.-" evidence="6"/>
<keyword evidence="1" id="KW-0813">Transport</keyword>
<evidence type="ECO:0000259" key="5">
    <source>
        <dbReference type="PROSITE" id="PS50893"/>
    </source>
</evidence>
<dbReference type="InterPro" id="IPR003439">
    <property type="entry name" value="ABC_transporter-like_ATP-bd"/>
</dbReference>
<evidence type="ECO:0000256" key="3">
    <source>
        <dbReference type="ARBA" id="ARBA00022840"/>
    </source>
</evidence>
<dbReference type="SUPFAM" id="SSF52540">
    <property type="entry name" value="P-loop containing nucleoside triphosphate hydrolases"/>
    <property type="match status" value="1"/>
</dbReference>
<protein>
    <submittedName>
        <fullName evidence="6">Hemin import ATP-binding protein HmuV</fullName>
        <ecNumber evidence="6">3.6.3.-</ecNumber>
    </submittedName>
</protein>
<evidence type="ECO:0000256" key="2">
    <source>
        <dbReference type="ARBA" id="ARBA00022741"/>
    </source>
</evidence>
<dbReference type="SMART" id="SM00382">
    <property type="entry name" value="AAA"/>
    <property type="match status" value="1"/>
</dbReference>
<proteinExistence type="predicted"/>
<keyword evidence="2" id="KW-0547">Nucleotide-binding</keyword>
<dbReference type="EMBL" id="NSIT01000036">
    <property type="protein sequence ID" value="PJE80029.1"/>
    <property type="molecule type" value="Genomic_DNA"/>
</dbReference>
<name>A0A2H9TA07_9ZZZZ</name>
<dbReference type="InterPro" id="IPR027417">
    <property type="entry name" value="P-loop_NTPase"/>
</dbReference>
<sequence length="286" mass="31784">MGLFRKSYKTSVNHQKLTHLNDPADNDVSDESLFIHDVSVYSDRRYLLDRVSLRLKAGEFLTMLGPNGAGKSSLIKAIAGELSLKTGYVCINGKRKWSGKQKALSLGVLPQSSALCFSFSVEEVVFLGRTPCNESYEENKRIVCKALDSVGLLQCRQRLYTTLSGGEKKRVHVARVLAQIWNNQTSGARYLLLDEPVAALDPNFQLKILQLVKDQVRQGMGALVILHDLNLAARYSDRTVFLKQGHVVSEGTPEEVLTSENIEAVFDVRTTVMKHPFSGCPLIINC</sequence>
<dbReference type="PANTHER" id="PTHR42794:SF1">
    <property type="entry name" value="HEMIN IMPORT ATP-BINDING PROTEIN HMUV"/>
    <property type="match status" value="1"/>
</dbReference>
<dbReference type="InterPro" id="IPR003593">
    <property type="entry name" value="AAA+_ATPase"/>
</dbReference>